<evidence type="ECO:0000256" key="13">
    <source>
        <dbReference type="SAM" id="MobiDB-lite"/>
    </source>
</evidence>
<comment type="similarity">
    <text evidence="2">In the N-terminal section; belongs to the leguminous lectin family.</text>
</comment>
<reference evidence="15" key="1">
    <citation type="submission" date="2018-04" db="EMBL/GenBank/DDBJ databases">
        <title>WGS assembly of Panicum hallii.</title>
        <authorList>
            <person name="Lovell J."/>
            <person name="Jenkins J."/>
            <person name="Lowry D."/>
            <person name="Mamidi S."/>
            <person name="Sreedasyam A."/>
            <person name="Weng X."/>
            <person name="Barry K."/>
            <person name="Bonette J."/>
            <person name="Campitelli B."/>
            <person name="Daum C."/>
            <person name="Gordon S."/>
            <person name="Gould B."/>
            <person name="Lipzen A."/>
            <person name="Macqueen A."/>
            <person name="Palacio-Mejia J."/>
            <person name="Plott C."/>
            <person name="Shakirov E."/>
            <person name="Shu S."/>
            <person name="Yoshinaga Y."/>
            <person name="Zane M."/>
            <person name="Rokhsar D."/>
            <person name="Grimwood J."/>
            <person name="Schmutz J."/>
            <person name="Juenger T."/>
        </authorList>
    </citation>
    <scope>NUCLEOTIDE SEQUENCE [LARGE SCALE GENOMIC DNA]</scope>
    <source>
        <strain evidence="15">FIL2</strain>
    </source>
</reference>
<evidence type="ECO:0000256" key="4">
    <source>
        <dbReference type="ARBA" id="ARBA00022475"/>
    </source>
</evidence>
<dbReference type="FunFam" id="1.10.510.10:FF:000240">
    <property type="entry name" value="Lectin-domain containing receptor kinase A4.3"/>
    <property type="match status" value="1"/>
</dbReference>
<evidence type="ECO:0000256" key="5">
    <source>
        <dbReference type="ARBA" id="ARBA00022692"/>
    </source>
</evidence>
<accession>A0A2T8IA58</accession>
<dbReference type="Gramene" id="PVH34578">
    <property type="protein sequence ID" value="PVH34578"/>
    <property type="gene ID" value="PAHAL_8G253400"/>
</dbReference>
<dbReference type="CDD" id="cd21037">
    <property type="entry name" value="MLKL_NTD"/>
    <property type="match status" value="1"/>
</dbReference>
<keyword evidence="4" id="KW-1003">Cell membrane</keyword>
<dbReference type="InterPro" id="IPR008271">
    <property type="entry name" value="Ser/Thr_kinase_AS"/>
</dbReference>
<evidence type="ECO:0000256" key="3">
    <source>
        <dbReference type="ARBA" id="ARBA00010217"/>
    </source>
</evidence>
<dbReference type="PANTHER" id="PTHR27006">
    <property type="entry name" value="PROMASTIGOTE SURFACE ANTIGEN PROTEIN PSA"/>
    <property type="match status" value="1"/>
</dbReference>
<dbReference type="PROSITE" id="PS50011">
    <property type="entry name" value="PROTEIN_KINASE_DOM"/>
    <property type="match status" value="1"/>
</dbReference>
<dbReference type="Gene3D" id="1.20.930.20">
    <property type="entry name" value="Adaptor protein Cbl, N-terminal domain"/>
    <property type="match status" value="1"/>
</dbReference>
<feature type="region of interest" description="Disordered" evidence="13">
    <location>
        <begin position="145"/>
        <end position="184"/>
    </location>
</feature>
<gene>
    <name evidence="15" type="ORF">PAHAL_8G253400</name>
</gene>
<sequence>MALWNGLGQAATLAQLAGVDAGGLISMIIQAVQTVHRNREECRQLVHHVMMIGDLLQVLQQSEMMQRPEIRRPLDGLEDTLRNAYVLVTSCQRSNVMYRFFMAWNQAQKFRDVRDRIDSYLRIYPLISHIDTRYFLSGIYSRTHPSGTQPQVPEEVQESFPSHTNSDYRTQESASDDNGNESVEVQTVTKPFAVEEQKHYGCKNAQVLPKRRHWFRRLVQWTRRDTSTPEFIQGLIGQEQTVGSLNEIWFETPSSAKGEMRFQLTVGFTVFKFSQLAALTNNFSSYNIIGRGGYTNVYKGILPNGVVIAIKFYRGEHISSRAEFENEVQIISKLQHSNIHKLLGCCIEGDSRILVYEYMPRGSLHFIIHELRAGVSLAWPKRFQIIEGIAQGVVYLHQHSRPRIVHGDLKPSNILLDSDMTPRIIDFGLAQVLSYEDETDTVGVAGTLYYIEPEFCRTGIMSTKSDVYSFGVTCLEIITARNASTLSPEGQSLVVYAWELWSSERATELIDPALVEPGTSKILRFFQIALLCVQDNRADRPTMSDVLMMLKCDCLTLPVPRRPDVYPQWPPRGLSADDGDSVGRRSYSSAGWTSEELEGR</sequence>
<keyword evidence="11" id="KW-0675">Receptor</keyword>
<dbReference type="InterPro" id="IPR059179">
    <property type="entry name" value="MLKL-like_MCAfunc"/>
</dbReference>
<dbReference type="Proteomes" id="UP000243499">
    <property type="component" value="Chromosome 8"/>
</dbReference>
<dbReference type="AlphaFoldDB" id="A0A2T8IA58"/>
<evidence type="ECO:0000313" key="15">
    <source>
        <dbReference type="EMBL" id="PVH34576.1"/>
    </source>
</evidence>
<keyword evidence="7" id="KW-0547">Nucleotide-binding</keyword>
<dbReference type="Gramene" id="PVH34576">
    <property type="protein sequence ID" value="PVH34576"/>
    <property type="gene ID" value="PAHAL_8G253400"/>
</dbReference>
<dbReference type="InterPro" id="IPR011009">
    <property type="entry name" value="Kinase-like_dom_sf"/>
</dbReference>
<dbReference type="PANTHER" id="PTHR27006:SF627">
    <property type="entry name" value="PROTEIN KINASE DOMAIN-CONTAINING PROTEIN"/>
    <property type="match status" value="1"/>
</dbReference>
<dbReference type="GO" id="GO:0004672">
    <property type="term" value="F:protein kinase activity"/>
    <property type="evidence" value="ECO:0007669"/>
    <property type="project" value="InterPro"/>
</dbReference>
<name>A0A2T8IA58_9POAL</name>
<dbReference type="FunFam" id="3.30.200.20:FF:000268">
    <property type="entry name" value="probable receptor-like serine/threonine-protein kinase At5g57670"/>
    <property type="match status" value="1"/>
</dbReference>
<evidence type="ECO:0000256" key="1">
    <source>
        <dbReference type="ARBA" id="ARBA00004251"/>
    </source>
</evidence>
<feature type="region of interest" description="Disordered" evidence="13">
    <location>
        <begin position="568"/>
        <end position="600"/>
    </location>
</feature>
<evidence type="ECO:0000259" key="14">
    <source>
        <dbReference type="PROSITE" id="PS50011"/>
    </source>
</evidence>
<comment type="subcellular location">
    <subcellularLocation>
        <location evidence="1">Cell membrane</location>
        <topology evidence="1">Single-pass type I membrane protein</topology>
    </subcellularLocation>
</comment>
<dbReference type="GO" id="GO:0005524">
    <property type="term" value="F:ATP binding"/>
    <property type="evidence" value="ECO:0007669"/>
    <property type="project" value="UniProtKB-KW"/>
</dbReference>
<keyword evidence="5" id="KW-0812">Transmembrane</keyword>
<dbReference type="CDD" id="cd14066">
    <property type="entry name" value="STKc_IRAK"/>
    <property type="match status" value="1"/>
</dbReference>
<evidence type="ECO:0000256" key="7">
    <source>
        <dbReference type="ARBA" id="ARBA00022741"/>
    </source>
</evidence>
<protein>
    <recommendedName>
        <fullName evidence="14">Protein kinase domain-containing protein</fullName>
    </recommendedName>
</protein>
<dbReference type="EMBL" id="CM008053">
    <property type="protein sequence ID" value="PVH34578.1"/>
    <property type="molecule type" value="Genomic_DNA"/>
</dbReference>
<dbReference type="InterPro" id="IPR045766">
    <property type="entry name" value="MCAfunc"/>
</dbReference>
<dbReference type="PROSITE" id="PS00108">
    <property type="entry name" value="PROTEIN_KINASE_ST"/>
    <property type="match status" value="1"/>
</dbReference>
<evidence type="ECO:0000256" key="11">
    <source>
        <dbReference type="ARBA" id="ARBA00023170"/>
    </source>
</evidence>
<evidence type="ECO:0000256" key="2">
    <source>
        <dbReference type="ARBA" id="ARBA00008536"/>
    </source>
</evidence>
<dbReference type="EMBL" id="CM008053">
    <property type="protein sequence ID" value="PVH34576.1"/>
    <property type="molecule type" value="Genomic_DNA"/>
</dbReference>
<evidence type="ECO:0000256" key="12">
    <source>
        <dbReference type="ARBA" id="ARBA00023180"/>
    </source>
</evidence>
<keyword evidence="8" id="KW-0067">ATP-binding</keyword>
<evidence type="ECO:0000256" key="6">
    <source>
        <dbReference type="ARBA" id="ARBA00022729"/>
    </source>
</evidence>
<keyword evidence="6" id="KW-0732">Signal</keyword>
<feature type="compositionally biased region" description="Polar residues" evidence="13">
    <location>
        <begin position="159"/>
        <end position="173"/>
    </location>
</feature>
<dbReference type="GO" id="GO:0005886">
    <property type="term" value="C:plasma membrane"/>
    <property type="evidence" value="ECO:0007669"/>
    <property type="project" value="UniProtKB-SubCell"/>
</dbReference>
<dbReference type="GO" id="GO:0007166">
    <property type="term" value="P:cell surface receptor signaling pathway"/>
    <property type="evidence" value="ECO:0007669"/>
    <property type="project" value="InterPro"/>
</dbReference>
<comment type="similarity">
    <text evidence="3">In the C-terminal section; belongs to the protein kinase superfamily. Ser/Thr protein kinase family.</text>
</comment>
<dbReference type="Gene3D" id="3.30.200.20">
    <property type="entry name" value="Phosphorylase Kinase, domain 1"/>
    <property type="match status" value="1"/>
</dbReference>
<dbReference type="SMART" id="SM00220">
    <property type="entry name" value="S_TKc"/>
    <property type="match status" value="1"/>
</dbReference>
<feature type="domain" description="Protein kinase" evidence="14">
    <location>
        <begin position="283"/>
        <end position="557"/>
    </location>
</feature>
<dbReference type="InterPro" id="IPR036537">
    <property type="entry name" value="Adaptor_Cbl_N_dom_sf"/>
</dbReference>
<dbReference type="Gene3D" id="1.10.510.10">
    <property type="entry name" value="Transferase(Phosphotransferase) domain 1"/>
    <property type="match status" value="1"/>
</dbReference>
<proteinExistence type="inferred from homology"/>
<dbReference type="InterPro" id="IPR001245">
    <property type="entry name" value="Ser-Thr/Tyr_kinase_cat_dom"/>
</dbReference>
<evidence type="ECO:0000256" key="8">
    <source>
        <dbReference type="ARBA" id="ARBA00022840"/>
    </source>
</evidence>
<keyword evidence="10" id="KW-0472">Membrane</keyword>
<organism evidence="15">
    <name type="scientific">Panicum hallii</name>
    <dbReference type="NCBI Taxonomy" id="206008"/>
    <lineage>
        <taxon>Eukaryota</taxon>
        <taxon>Viridiplantae</taxon>
        <taxon>Streptophyta</taxon>
        <taxon>Embryophyta</taxon>
        <taxon>Tracheophyta</taxon>
        <taxon>Spermatophyta</taxon>
        <taxon>Magnoliopsida</taxon>
        <taxon>Liliopsida</taxon>
        <taxon>Poales</taxon>
        <taxon>Poaceae</taxon>
        <taxon>PACMAD clade</taxon>
        <taxon>Panicoideae</taxon>
        <taxon>Panicodae</taxon>
        <taxon>Paniceae</taxon>
        <taxon>Panicinae</taxon>
        <taxon>Panicum</taxon>
        <taxon>Panicum sect. Panicum</taxon>
    </lineage>
</organism>
<evidence type="ECO:0000256" key="9">
    <source>
        <dbReference type="ARBA" id="ARBA00022989"/>
    </source>
</evidence>
<evidence type="ECO:0000256" key="10">
    <source>
        <dbReference type="ARBA" id="ARBA00023136"/>
    </source>
</evidence>
<dbReference type="GO" id="GO:0002229">
    <property type="term" value="P:defense response to oomycetes"/>
    <property type="evidence" value="ECO:0007669"/>
    <property type="project" value="UniProtKB-ARBA"/>
</dbReference>
<dbReference type="SUPFAM" id="SSF56112">
    <property type="entry name" value="Protein kinase-like (PK-like)"/>
    <property type="match status" value="1"/>
</dbReference>
<dbReference type="Pfam" id="PF19584">
    <property type="entry name" value="MCAfunc"/>
    <property type="match status" value="1"/>
</dbReference>
<keyword evidence="9" id="KW-1133">Transmembrane helix</keyword>
<dbReference type="Pfam" id="PF07714">
    <property type="entry name" value="PK_Tyr_Ser-Thr"/>
    <property type="match status" value="1"/>
</dbReference>
<keyword evidence="12" id="KW-0325">Glycoprotein</keyword>
<dbReference type="InterPro" id="IPR000719">
    <property type="entry name" value="Prot_kinase_dom"/>
</dbReference>